<keyword evidence="11" id="KW-1185">Reference proteome</keyword>
<feature type="binding site" description="axial binding residue" evidence="8">
    <location>
        <position position="440"/>
    </location>
    <ligand>
        <name>heme</name>
        <dbReference type="ChEBI" id="CHEBI:30413"/>
    </ligand>
    <ligandPart>
        <name>Fe</name>
        <dbReference type="ChEBI" id="CHEBI:18248"/>
    </ligandPart>
</feature>
<organism evidence="10 11">
    <name type="scientific">Saponaria officinalis</name>
    <name type="common">Common soapwort</name>
    <name type="synonym">Lychnis saponaria</name>
    <dbReference type="NCBI Taxonomy" id="3572"/>
    <lineage>
        <taxon>Eukaryota</taxon>
        <taxon>Viridiplantae</taxon>
        <taxon>Streptophyta</taxon>
        <taxon>Embryophyta</taxon>
        <taxon>Tracheophyta</taxon>
        <taxon>Spermatophyta</taxon>
        <taxon>Magnoliopsida</taxon>
        <taxon>eudicotyledons</taxon>
        <taxon>Gunneridae</taxon>
        <taxon>Pentapetalae</taxon>
        <taxon>Caryophyllales</taxon>
        <taxon>Caryophyllaceae</taxon>
        <taxon>Caryophylleae</taxon>
        <taxon>Saponaria</taxon>
    </lineage>
</organism>
<evidence type="ECO:0000256" key="1">
    <source>
        <dbReference type="ARBA" id="ARBA00001971"/>
    </source>
</evidence>
<dbReference type="EMBL" id="JBDFQZ010000005">
    <property type="protein sequence ID" value="KAK9726674.1"/>
    <property type="molecule type" value="Genomic_DNA"/>
</dbReference>
<dbReference type="Gene3D" id="1.10.630.10">
    <property type="entry name" value="Cytochrome P450"/>
    <property type="match status" value="1"/>
</dbReference>
<comment type="similarity">
    <text evidence="2 9">Belongs to the cytochrome P450 family.</text>
</comment>
<sequence length="506" mass="57665">MEYKILFLMFILIFVMPLLLLKLYSKVQKKHPPCPRKLPILGHLHHLVGHLPHIALEKLSKVHGPLMLLQLGSVPTLVISSANVAREIFKPHDLIFSSRPQSYAGKRLTYGCNDITLAPYGEYWREVRKIVILELLSVKRVLSFRSTREEEVELMVNSIVRCSPKPVNLSELTLDLANNVICRVAFGTKYDDIEGCNGKVKPKVHEILDVTQSLLGEFNVADFYPWLGWFVNKVNGVDLRLKKNFREIDEFLDKIIEEHREIIVDHETIVDVLLRLQKDPDQTIALTNNQVKAILMDMFVAGTDTSSATLVWIMTELIKNPSIMKRAQDEVRRVVKGKQRVEESDLPKLSYLKLIIKETLRLHPPAPLLVPRETTEPCKIGEYEIPAKTRVFINAKAIATDPNVWDNPNDFEPKRFMDSSIDYKGHDFELIPFGIGRRGCPGINFAILLVEITLANFLYCFDWSLPKGMTTDDIDVVEAIGITMHKKEPLLLLAIPRSFSTSICSP</sequence>
<dbReference type="PRINTS" id="PR00385">
    <property type="entry name" value="P450"/>
</dbReference>
<protein>
    <recommendedName>
        <fullName evidence="12">Cytochrome P450</fullName>
    </recommendedName>
</protein>
<comment type="caution">
    <text evidence="10">The sequence shown here is derived from an EMBL/GenBank/DDBJ whole genome shotgun (WGS) entry which is preliminary data.</text>
</comment>
<name>A0AAW1L390_SAPOF</name>
<dbReference type="GO" id="GO:0020037">
    <property type="term" value="F:heme binding"/>
    <property type="evidence" value="ECO:0007669"/>
    <property type="project" value="InterPro"/>
</dbReference>
<dbReference type="GO" id="GO:0016705">
    <property type="term" value="F:oxidoreductase activity, acting on paired donors, with incorporation or reduction of molecular oxygen"/>
    <property type="evidence" value="ECO:0007669"/>
    <property type="project" value="InterPro"/>
</dbReference>
<dbReference type="GO" id="GO:0005506">
    <property type="term" value="F:iron ion binding"/>
    <property type="evidence" value="ECO:0007669"/>
    <property type="project" value="InterPro"/>
</dbReference>
<evidence type="ECO:0000256" key="8">
    <source>
        <dbReference type="PIRSR" id="PIRSR602401-1"/>
    </source>
</evidence>
<evidence type="ECO:0000256" key="4">
    <source>
        <dbReference type="ARBA" id="ARBA00022723"/>
    </source>
</evidence>
<evidence type="ECO:0008006" key="12">
    <source>
        <dbReference type="Google" id="ProtNLM"/>
    </source>
</evidence>
<evidence type="ECO:0000313" key="10">
    <source>
        <dbReference type="EMBL" id="KAK9726674.1"/>
    </source>
</evidence>
<dbReference type="InterPro" id="IPR001128">
    <property type="entry name" value="Cyt_P450"/>
</dbReference>
<evidence type="ECO:0000256" key="6">
    <source>
        <dbReference type="ARBA" id="ARBA00023004"/>
    </source>
</evidence>
<dbReference type="PRINTS" id="PR00463">
    <property type="entry name" value="EP450I"/>
</dbReference>
<evidence type="ECO:0000313" key="11">
    <source>
        <dbReference type="Proteomes" id="UP001443914"/>
    </source>
</evidence>
<comment type="cofactor">
    <cofactor evidence="1 8">
        <name>heme</name>
        <dbReference type="ChEBI" id="CHEBI:30413"/>
    </cofactor>
</comment>
<keyword evidence="6 8" id="KW-0408">Iron</keyword>
<dbReference type="FunFam" id="1.10.630.10:FF:000043">
    <property type="entry name" value="Cytochrome P450 99A2"/>
    <property type="match status" value="1"/>
</dbReference>
<keyword evidence="5 9" id="KW-0560">Oxidoreductase</keyword>
<dbReference type="PROSITE" id="PS00086">
    <property type="entry name" value="CYTOCHROME_P450"/>
    <property type="match status" value="1"/>
</dbReference>
<keyword evidence="4 8" id="KW-0479">Metal-binding</keyword>
<evidence type="ECO:0000256" key="5">
    <source>
        <dbReference type="ARBA" id="ARBA00023002"/>
    </source>
</evidence>
<evidence type="ECO:0000256" key="2">
    <source>
        <dbReference type="ARBA" id="ARBA00010617"/>
    </source>
</evidence>
<dbReference type="InterPro" id="IPR017972">
    <property type="entry name" value="Cyt_P450_CS"/>
</dbReference>
<keyword evidence="7 9" id="KW-0503">Monooxygenase</keyword>
<keyword evidence="3 8" id="KW-0349">Heme</keyword>
<gene>
    <name evidence="10" type="ORF">RND81_05G229800</name>
</gene>
<evidence type="ECO:0000256" key="9">
    <source>
        <dbReference type="RuleBase" id="RU000461"/>
    </source>
</evidence>
<dbReference type="CDD" id="cd11072">
    <property type="entry name" value="CYP71-like"/>
    <property type="match status" value="1"/>
</dbReference>
<dbReference type="AlphaFoldDB" id="A0AAW1L390"/>
<dbReference type="InterPro" id="IPR036396">
    <property type="entry name" value="Cyt_P450_sf"/>
</dbReference>
<accession>A0AAW1L390</accession>
<proteinExistence type="inferred from homology"/>
<dbReference type="InterPro" id="IPR002401">
    <property type="entry name" value="Cyt_P450_E_grp-I"/>
</dbReference>
<dbReference type="PANTHER" id="PTHR47955">
    <property type="entry name" value="CYTOCHROME P450 FAMILY 71 PROTEIN"/>
    <property type="match status" value="1"/>
</dbReference>
<reference evidence="10" key="1">
    <citation type="submission" date="2024-03" db="EMBL/GenBank/DDBJ databases">
        <title>WGS assembly of Saponaria officinalis var. Norfolk2.</title>
        <authorList>
            <person name="Jenkins J."/>
            <person name="Shu S."/>
            <person name="Grimwood J."/>
            <person name="Barry K."/>
            <person name="Goodstein D."/>
            <person name="Schmutz J."/>
            <person name="Leebens-Mack J."/>
            <person name="Osbourn A."/>
        </authorList>
    </citation>
    <scope>NUCLEOTIDE SEQUENCE [LARGE SCALE GENOMIC DNA]</scope>
    <source>
        <strain evidence="10">JIC</strain>
    </source>
</reference>
<dbReference type="SUPFAM" id="SSF48264">
    <property type="entry name" value="Cytochrome P450"/>
    <property type="match status" value="1"/>
</dbReference>
<dbReference type="GO" id="GO:0004497">
    <property type="term" value="F:monooxygenase activity"/>
    <property type="evidence" value="ECO:0007669"/>
    <property type="project" value="UniProtKB-KW"/>
</dbReference>
<evidence type="ECO:0000256" key="3">
    <source>
        <dbReference type="ARBA" id="ARBA00022617"/>
    </source>
</evidence>
<dbReference type="Proteomes" id="UP001443914">
    <property type="component" value="Unassembled WGS sequence"/>
</dbReference>
<evidence type="ECO:0000256" key="7">
    <source>
        <dbReference type="ARBA" id="ARBA00023033"/>
    </source>
</evidence>
<dbReference type="PANTHER" id="PTHR47955:SF19">
    <property type="entry name" value="CYTOCHROME P450 71A9-LIKE ISOFORM X1"/>
    <property type="match status" value="1"/>
</dbReference>
<dbReference type="Pfam" id="PF00067">
    <property type="entry name" value="p450"/>
    <property type="match status" value="1"/>
</dbReference>